<dbReference type="AlphaFoldDB" id="A0A060CGM5"/>
<sequence>MSTLAAVLVDGETWLKKFTSKTYYRLLQRSTRIRLQRDTGDFRLLDRRCVEAPAAFSRVRRDTPKACSAGIGFRKYELLFDRAPRQAGVTKWNYRQLTNLALDGLT</sequence>
<dbReference type="InterPro" id="IPR050256">
    <property type="entry name" value="Glycosyltransferase_2"/>
</dbReference>
<name>A0A060CGM5_9LIST</name>
<dbReference type="PANTHER" id="PTHR48090:SF8">
    <property type="entry name" value="GLYCOSYLTRANSFERASE CSBB-RELATED"/>
    <property type="match status" value="1"/>
</dbReference>
<feature type="non-terminal residue" evidence="1">
    <location>
        <position position="106"/>
    </location>
</feature>
<organism evidence="1">
    <name type="scientific">uncultured Listeria sp</name>
    <dbReference type="NCBI Taxonomy" id="592375"/>
    <lineage>
        <taxon>Bacteria</taxon>
        <taxon>Bacillati</taxon>
        <taxon>Bacillota</taxon>
        <taxon>Bacilli</taxon>
        <taxon>Bacillales</taxon>
        <taxon>Listeriaceae</taxon>
        <taxon>Listeria</taxon>
        <taxon>environmental samples</taxon>
    </lineage>
</organism>
<accession>A0A060CGM5</accession>
<reference evidence="1" key="1">
    <citation type="journal article" date="2013" name="Environ. Microbiol.">
        <title>Seasonally variable intestinal metagenomes of the red palm weevil (Rhynchophorus ferrugineus).</title>
        <authorList>
            <person name="Jia S."/>
            <person name="Zhang X."/>
            <person name="Zhang G."/>
            <person name="Yin A."/>
            <person name="Zhang S."/>
            <person name="Li F."/>
            <person name="Wang L."/>
            <person name="Zhao D."/>
            <person name="Yun Q."/>
            <person name="Tala"/>
            <person name="Wang J."/>
            <person name="Sun G."/>
            <person name="Baabdullah M."/>
            <person name="Yu X."/>
            <person name="Hu S."/>
            <person name="Al-Mssallem I.S."/>
            <person name="Yu J."/>
        </authorList>
    </citation>
    <scope>NUCLEOTIDE SEQUENCE</scope>
</reference>
<evidence type="ECO:0000313" key="1">
    <source>
        <dbReference type="EMBL" id="AIA92185.1"/>
    </source>
</evidence>
<dbReference type="PANTHER" id="PTHR48090">
    <property type="entry name" value="UNDECAPRENYL-PHOSPHATE 4-DEOXY-4-FORMAMIDO-L-ARABINOSE TRANSFERASE-RELATED"/>
    <property type="match status" value="1"/>
</dbReference>
<dbReference type="EMBL" id="KF124865">
    <property type="protein sequence ID" value="AIA92185.1"/>
    <property type="molecule type" value="Genomic_DNA"/>
</dbReference>
<proteinExistence type="predicted"/>
<protein>
    <submittedName>
        <fullName evidence="1">CAZy families GT2 protein</fullName>
    </submittedName>
</protein>
<dbReference type="GO" id="GO:0005886">
    <property type="term" value="C:plasma membrane"/>
    <property type="evidence" value="ECO:0007669"/>
    <property type="project" value="TreeGrafter"/>
</dbReference>